<name>M6FCR2_9LEPT</name>
<proteinExistence type="predicted"/>
<evidence type="ECO:0000313" key="1">
    <source>
        <dbReference type="EMBL" id="EMK24842.1"/>
    </source>
</evidence>
<feature type="non-terminal residue" evidence="1">
    <location>
        <position position="1"/>
    </location>
</feature>
<gene>
    <name evidence="1" type="ORF">LEP1GSC008_3305</name>
</gene>
<sequence length="34" mass="4100">RERKPGRRRNGDRALAWSSYCEIPETDSIFIKYQ</sequence>
<evidence type="ECO:0000313" key="2">
    <source>
        <dbReference type="Proteomes" id="UP000011980"/>
    </source>
</evidence>
<dbReference type="AlphaFoldDB" id="M6FCR2"/>
<organism evidence="1 2">
    <name type="scientific">Leptospira kirschneri serovar Bulgarica str. Nikolaevo</name>
    <dbReference type="NCBI Taxonomy" id="1240687"/>
    <lineage>
        <taxon>Bacteria</taxon>
        <taxon>Pseudomonadati</taxon>
        <taxon>Spirochaetota</taxon>
        <taxon>Spirochaetia</taxon>
        <taxon>Leptospirales</taxon>
        <taxon>Leptospiraceae</taxon>
        <taxon>Leptospira</taxon>
    </lineage>
</organism>
<comment type="caution">
    <text evidence="1">The sequence shown here is derived from an EMBL/GenBank/DDBJ whole genome shotgun (WGS) entry which is preliminary data.</text>
</comment>
<protein>
    <submittedName>
        <fullName evidence="1">Uncharacterized protein</fullName>
    </submittedName>
</protein>
<dbReference type="EMBL" id="ANCE01000080">
    <property type="protein sequence ID" value="EMK24842.1"/>
    <property type="molecule type" value="Genomic_DNA"/>
</dbReference>
<dbReference type="Proteomes" id="UP000011980">
    <property type="component" value="Unassembled WGS sequence"/>
</dbReference>
<accession>M6FCR2</accession>
<reference evidence="1 2" key="1">
    <citation type="submission" date="2013-01" db="EMBL/GenBank/DDBJ databases">
        <authorList>
            <person name="Harkins D.M."/>
            <person name="Durkin A.S."/>
            <person name="Brinkac L.M."/>
            <person name="Haft D.H."/>
            <person name="Selengut J.D."/>
            <person name="Sanka R."/>
            <person name="DePew J."/>
            <person name="Purushe J."/>
            <person name="Galloway R.L."/>
            <person name="Vinetz J.M."/>
            <person name="Sutton G.G."/>
            <person name="Nierman W.C."/>
            <person name="Fouts D.E."/>
        </authorList>
    </citation>
    <scope>NUCLEOTIDE SEQUENCE [LARGE SCALE GENOMIC DNA]</scope>
    <source>
        <strain evidence="1 2">Nikolaevo</strain>
    </source>
</reference>